<sequence>MNIDFHSHVIPQAFVEAIATGTLPLMAHIDGAGAERKVVHAQGYVYPLFAEFTDVSAKIAAMDRKGLDISVLSPAPPTFTYWSDEQLATDVTRLVNDGVAEMVAQRPDRLRGMGILPMQHPDAAVAELERIVAVHGFRAVEIGTRIEGAKLSDPRFRPVLRRAQELEVFVMTHPYYIGNKSGLEDYYLTNLIGNPLETALMVADLMFSGTLDDLPELKLGLAHGGGFVPYQIGRLVRGHRMRSETNAVSSTSPLELMRRFYFDTVLFEPRSISFLAELVGADKVFLGTDAPFDMGDEEPLNTISAAPGLTDAQRRRICAGTALALLGE</sequence>
<evidence type="ECO:0000259" key="2">
    <source>
        <dbReference type="Pfam" id="PF04909"/>
    </source>
</evidence>
<protein>
    <submittedName>
        <fullName evidence="3">Aminocarboxymuconate-semialdehyde decarboxylase</fullName>
        <ecNumber evidence="3">4.1.1.45</ecNumber>
    </submittedName>
</protein>
<dbReference type="Pfam" id="PF04909">
    <property type="entry name" value="Amidohydro_2"/>
    <property type="match status" value="1"/>
</dbReference>
<feature type="domain" description="Amidohydrolase-related" evidence="2">
    <location>
        <begin position="3"/>
        <end position="327"/>
    </location>
</feature>
<proteinExistence type="predicted"/>
<keyword evidence="1 3" id="KW-0456">Lyase</keyword>
<dbReference type="Gene3D" id="3.20.20.140">
    <property type="entry name" value="Metal-dependent hydrolases"/>
    <property type="match status" value="1"/>
</dbReference>
<accession>A0ABV2KMZ1</accession>
<name>A0ABV2KMZ1_9HYPH</name>
<dbReference type="EC" id="4.1.1.45" evidence="3"/>
<keyword evidence="4" id="KW-1185">Reference proteome</keyword>
<evidence type="ECO:0000313" key="3">
    <source>
        <dbReference type="EMBL" id="MET3662457.1"/>
    </source>
</evidence>
<dbReference type="InterPro" id="IPR032465">
    <property type="entry name" value="ACMSD"/>
</dbReference>
<dbReference type="InterPro" id="IPR006680">
    <property type="entry name" value="Amidohydro-rel"/>
</dbReference>
<dbReference type="RefSeq" id="WP_354152306.1">
    <property type="nucleotide sequence ID" value="NZ_JBEPMN010000011.1"/>
</dbReference>
<dbReference type="GO" id="GO:0001760">
    <property type="term" value="F:aminocarboxymuconate-semialdehyde decarboxylase activity"/>
    <property type="evidence" value="ECO:0007669"/>
    <property type="project" value="UniProtKB-EC"/>
</dbReference>
<evidence type="ECO:0000256" key="1">
    <source>
        <dbReference type="ARBA" id="ARBA00023239"/>
    </source>
</evidence>
<organism evidence="3 4">
    <name type="scientific">Aquamicrobium ahrensii</name>
    <dbReference type="NCBI Taxonomy" id="469551"/>
    <lineage>
        <taxon>Bacteria</taxon>
        <taxon>Pseudomonadati</taxon>
        <taxon>Pseudomonadota</taxon>
        <taxon>Alphaproteobacteria</taxon>
        <taxon>Hyphomicrobiales</taxon>
        <taxon>Phyllobacteriaceae</taxon>
        <taxon>Aquamicrobium</taxon>
    </lineage>
</organism>
<dbReference type="InterPro" id="IPR032466">
    <property type="entry name" value="Metal_Hydrolase"/>
</dbReference>
<dbReference type="PANTHER" id="PTHR21240">
    <property type="entry name" value="2-AMINO-3-CARBOXYLMUCONATE-6-SEMIALDEHYDE DECARBOXYLASE"/>
    <property type="match status" value="1"/>
</dbReference>
<evidence type="ECO:0000313" key="4">
    <source>
        <dbReference type="Proteomes" id="UP001549143"/>
    </source>
</evidence>
<dbReference type="SUPFAM" id="SSF51556">
    <property type="entry name" value="Metallo-dependent hydrolases"/>
    <property type="match status" value="1"/>
</dbReference>
<dbReference type="Proteomes" id="UP001549143">
    <property type="component" value="Unassembled WGS sequence"/>
</dbReference>
<reference evidence="3 4" key="1">
    <citation type="submission" date="2024-06" db="EMBL/GenBank/DDBJ databases">
        <title>Genomic Encyclopedia of Type Strains, Phase IV (KMG-IV): sequencing the most valuable type-strain genomes for metagenomic binning, comparative biology and taxonomic classification.</title>
        <authorList>
            <person name="Goeker M."/>
        </authorList>
    </citation>
    <scope>NUCLEOTIDE SEQUENCE [LARGE SCALE GENOMIC DNA]</scope>
    <source>
        <strain evidence="3 4">DSM 19730</strain>
    </source>
</reference>
<gene>
    <name evidence="3" type="ORF">ABID44_002795</name>
</gene>
<comment type="caution">
    <text evidence="3">The sequence shown here is derived from an EMBL/GenBank/DDBJ whole genome shotgun (WGS) entry which is preliminary data.</text>
</comment>
<dbReference type="PANTHER" id="PTHR21240:SF28">
    <property type="entry name" value="ISO-OROTATE DECARBOXYLASE (EUROFUNG)"/>
    <property type="match status" value="1"/>
</dbReference>
<dbReference type="EMBL" id="JBEPMN010000011">
    <property type="protein sequence ID" value="MET3662457.1"/>
    <property type="molecule type" value="Genomic_DNA"/>
</dbReference>